<sequence>MAYFSYTLAIFLVIFNEFFYVQGSNASASLIENNVNSSCCIEKNHRQEIFKIEAEILSCVASLTKSAGIEASTKYALSSTVFMPVLSTVAVDIALELTDDKSEKEASNITNTIDLKNNTFKPFNEWKQQKLYNTLSDSKIRAQRTRSPVNQDLEEQDLIGGEMEIDLGFFTEKEIDNELPEVKVYKNKFNYASLDCAATIMETNSDASGANSILIENKDTYLLNPCSVASKYVIIELCQDILVEQIAMANFEFFSSTFKDVRFSVSDRYPITKDEWKVIGNFKAQNSRNIQNFMIENPKIWARYLKIETISFFDNEYYCPISVVRVHGKTMMDEYKMSNIDKHDREGIEYKYSEAVEDDEIEMVCDPINEISGHNFTNVMFMNNRLNFTESALQPLTFDDYLKEVNRTFCPPRPYKNSSATSSLSSSGSTEDSIFKNIMKRLTSLESNTNLTFSYIEEQSRLLSESFEASERSHVKKLTFIIDAFNITVQRNIQSLSEFAGQLKEQSLRILEEQKLNNDFFSTQNARKMERMEKEIAYQRRVIYFILFVLSALVLATILNKEFYFDDYNQPDNWMESKPKPTENKSYSKNDFMMKIDAQKKEQFTLSPYSSGSAYSDIEYLQNSFDNGNESDSKLNTNSNFINEEISNLKFTKSETFEKSNSSDFNNDTENHLTFSKSDAFENSFDRKYNNQHGNTLTLSKSDTYGDNFRSDDQGSINSDQEWEY</sequence>
<dbReference type="InterPro" id="IPR045120">
    <property type="entry name" value="Suco/Slp1-like"/>
</dbReference>
<accession>G8BQ41</accession>
<dbReference type="InterPro" id="IPR012919">
    <property type="entry name" value="SUN_dom"/>
</dbReference>
<protein>
    <recommendedName>
        <fullName evidence="10">SUN-like protein 1</fullName>
    </recommendedName>
</protein>
<organism evidence="15 16">
    <name type="scientific">Tetrapisispora phaffii (strain ATCC 24235 / CBS 4417 / NBRC 1672 / NRRL Y-8282 / UCD 70-5)</name>
    <name type="common">Yeast</name>
    <name type="synonym">Fabospora phaffii</name>
    <dbReference type="NCBI Taxonomy" id="1071381"/>
    <lineage>
        <taxon>Eukaryota</taxon>
        <taxon>Fungi</taxon>
        <taxon>Dikarya</taxon>
        <taxon>Ascomycota</taxon>
        <taxon>Saccharomycotina</taxon>
        <taxon>Saccharomycetes</taxon>
        <taxon>Saccharomycetales</taxon>
        <taxon>Saccharomycetaceae</taxon>
        <taxon>Tetrapisispora</taxon>
    </lineage>
</organism>
<feature type="compositionally biased region" description="Polar residues" evidence="11">
    <location>
        <begin position="714"/>
        <end position="725"/>
    </location>
</feature>
<feature type="compositionally biased region" description="Polar residues" evidence="11">
    <location>
        <begin position="691"/>
        <end position="705"/>
    </location>
</feature>
<name>G8BQ41_TETPH</name>
<evidence type="ECO:0000313" key="15">
    <source>
        <dbReference type="EMBL" id="CCE62122.1"/>
    </source>
</evidence>
<evidence type="ECO:0000256" key="1">
    <source>
        <dbReference type="ARBA" id="ARBA00004115"/>
    </source>
</evidence>
<dbReference type="OrthoDB" id="266334at2759"/>
<dbReference type="Proteomes" id="UP000005666">
    <property type="component" value="Chromosome 2"/>
</dbReference>
<feature type="region of interest" description="Disordered" evidence="11">
    <location>
        <begin position="686"/>
        <end position="725"/>
    </location>
</feature>
<dbReference type="FunFam" id="2.60.120.260:FF:000099">
    <property type="entry name" value="Uncharacterized protein, isoform C"/>
    <property type="match status" value="1"/>
</dbReference>
<evidence type="ECO:0000256" key="13">
    <source>
        <dbReference type="SAM" id="SignalP"/>
    </source>
</evidence>
<evidence type="ECO:0000256" key="6">
    <source>
        <dbReference type="ARBA" id="ARBA00023136"/>
    </source>
</evidence>
<evidence type="ECO:0000256" key="2">
    <source>
        <dbReference type="ARBA" id="ARBA00022692"/>
    </source>
</evidence>
<feature type="transmembrane region" description="Helical" evidence="12">
    <location>
        <begin position="542"/>
        <end position="559"/>
    </location>
</feature>
<evidence type="ECO:0000259" key="14">
    <source>
        <dbReference type="PROSITE" id="PS51469"/>
    </source>
</evidence>
<dbReference type="Pfam" id="PF07738">
    <property type="entry name" value="Sad1_UNC"/>
    <property type="match status" value="1"/>
</dbReference>
<keyword evidence="5 12" id="KW-1133">Transmembrane helix</keyword>
<dbReference type="eggNOG" id="KOG1396">
    <property type="taxonomic scope" value="Eukaryota"/>
</dbReference>
<comment type="subcellular location">
    <subcellularLocation>
        <location evidence="1">Endoplasmic reticulum membrane</location>
        <topology evidence="1">Single-pass type I membrane protein</topology>
    </subcellularLocation>
</comment>
<evidence type="ECO:0000256" key="9">
    <source>
        <dbReference type="ARBA" id="ARBA00064635"/>
    </source>
</evidence>
<evidence type="ECO:0000256" key="3">
    <source>
        <dbReference type="ARBA" id="ARBA00022729"/>
    </source>
</evidence>
<evidence type="ECO:0000313" key="16">
    <source>
        <dbReference type="Proteomes" id="UP000005666"/>
    </source>
</evidence>
<dbReference type="GO" id="GO:0005789">
    <property type="term" value="C:endoplasmic reticulum membrane"/>
    <property type="evidence" value="ECO:0007669"/>
    <property type="project" value="UniProtKB-SubCell"/>
</dbReference>
<comment type="similarity">
    <text evidence="8">Belongs to the SLP1 family.</text>
</comment>
<gene>
    <name evidence="15" type="primary">TPHA0B04530</name>
    <name evidence="15" type="ordered locus">TPHA_0B04530</name>
</gene>
<dbReference type="PROSITE" id="PS51469">
    <property type="entry name" value="SUN"/>
    <property type="match status" value="1"/>
</dbReference>
<keyword evidence="2 12" id="KW-0812">Transmembrane</keyword>
<dbReference type="Gene3D" id="2.60.120.260">
    <property type="entry name" value="Galactose-binding domain-like"/>
    <property type="match status" value="1"/>
</dbReference>
<dbReference type="STRING" id="1071381.G8BQ41"/>
<dbReference type="HOGENOM" id="CLU_006633_2_0_1"/>
<dbReference type="PANTHER" id="PTHR12953">
    <property type="entry name" value="MEMBRANE PROTEIN CH1 RELATED"/>
    <property type="match status" value="1"/>
</dbReference>
<dbReference type="InterPro" id="IPR008979">
    <property type="entry name" value="Galactose-bd-like_sf"/>
</dbReference>
<evidence type="ECO:0000256" key="11">
    <source>
        <dbReference type="SAM" id="MobiDB-lite"/>
    </source>
</evidence>
<evidence type="ECO:0000256" key="4">
    <source>
        <dbReference type="ARBA" id="ARBA00022824"/>
    </source>
</evidence>
<dbReference type="AlphaFoldDB" id="G8BQ41"/>
<dbReference type="EMBL" id="HE612857">
    <property type="protein sequence ID" value="CCE62122.1"/>
    <property type="molecule type" value="Genomic_DNA"/>
</dbReference>
<dbReference type="PANTHER" id="PTHR12953:SF0">
    <property type="entry name" value="SUN DOMAIN-CONTAINING OSSIFICATION FACTOR"/>
    <property type="match status" value="1"/>
</dbReference>
<dbReference type="SUPFAM" id="SSF49785">
    <property type="entry name" value="Galactose-binding domain-like"/>
    <property type="match status" value="1"/>
</dbReference>
<evidence type="ECO:0000256" key="12">
    <source>
        <dbReference type="SAM" id="Phobius"/>
    </source>
</evidence>
<comment type="subunit">
    <text evidence="9">Interacts with EMP65.</text>
</comment>
<keyword evidence="16" id="KW-1185">Reference proteome</keyword>
<dbReference type="GeneID" id="11534831"/>
<dbReference type="RefSeq" id="XP_003684556.1">
    <property type="nucleotide sequence ID" value="XM_003684508.1"/>
</dbReference>
<feature type="signal peptide" evidence="13">
    <location>
        <begin position="1"/>
        <end position="23"/>
    </location>
</feature>
<keyword evidence="3 13" id="KW-0732">Signal</keyword>
<proteinExistence type="inferred from homology"/>
<evidence type="ECO:0000256" key="8">
    <source>
        <dbReference type="ARBA" id="ARBA00061226"/>
    </source>
</evidence>
<dbReference type="GO" id="GO:0034975">
    <property type="term" value="P:protein folding in endoplasmic reticulum"/>
    <property type="evidence" value="ECO:0007669"/>
    <property type="project" value="TreeGrafter"/>
</dbReference>
<keyword evidence="6 12" id="KW-0472">Membrane</keyword>
<dbReference type="KEGG" id="tpf:TPHA_0B04530"/>
<evidence type="ECO:0000256" key="7">
    <source>
        <dbReference type="ARBA" id="ARBA00023180"/>
    </source>
</evidence>
<keyword evidence="7" id="KW-0325">Glycoprotein</keyword>
<evidence type="ECO:0000256" key="5">
    <source>
        <dbReference type="ARBA" id="ARBA00022989"/>
    </source>
</evidence>
<feature type="chain" id="PRO_5003508468" description="SUN-like protein 1" evidence="13">
    <location>
        <begin position="24"/>
        <end position="725"/>
    </location>
</feature>
<reference evidence="15 16" key="1">
    <citation type="journal article" date="2011" name="Proc. Natl. Acad. Sci. U.S.A.">
        <title>Evolutionary erosion of yeast sex chromosomes by mating-type switching accidents.</title>
        <authorList>
            <person name="Gordon J.L."/>
            <person name="Armisen D."/>
            <person name="Proux-Wera E."/>
            <person name="Oheigeartaigh S.S."/>
            <person name="Byrne K.P."/>
            <person name="Wolfe K.H."/>
        </authorList>
    </citation>
    <scope>NUCLEOTIDE SEQUENCE [LARGE SCALE GENOMIC DNA]</scope>
    <source>
        <strain evidence="16">ATCC 24235 / CBS 4417 / NBRC 1672 / NRRL Y-8282 / UCD 70-5</strain>
    </source>
</reference>
<evidence type="ECO:0000256" key="10">
    <source>
        <dbReference type="ARBA" id="ARBA00075366"/>
    </source>
</evidence>
<feature type="domain" description="SUN" evidence="14">
    <location>
        <begin position="160"/>
        <end position="331"/>
    </location>
</feature>
<keyword evidence="4" id="KW-0256">Endoplasmic reticulum</keyword>
<dbReference type="OMA" id="YVIIELC"/>